<organism evidence="1 2">
    <name type="scientific">Smallanthus sonchifolius</name>
    <dbReference type="NCBI Taxonomy" id="185202"/>
    <lineage>
        <taxon>Eukaryota</taxon>
        <taxon>Viridiplantae</taxon>
        <taxon>Streptophyta</taxon>
        <taxon>Embryophyta</taxon>
        <taxon>Tracheophyta</taxon>
        <taxon>Spermatophyta</taxon>
        <taxon>Magnoliopsida</taxon>
        <taxon>eudicotyledons</taxon>
        <taxon>Gunneridae</taxon>
        <taxon>Pentapetalae</taxon>
        <taxon>asterids</taxon>
        <taxon>campanulids</taxon>
        <taxon>Asterales</taxon>
        <taxon>Asteraceae</taxon>
        <taxon>Asteroideae</taxon>
        <taxon>Heliantheae alliance</taxon>
        <taxon>Millerieae</taxon>
        <taxon>Smallanthus</taxon>
    </lineage>
</organism>
<reference evidence="2" key="1">
    <citation type="journal article" date="2022" name="Mol. Ecol. Resour.">
        <title>The genomes of chicory, endive, great burdock and yacon provide insights into Asteraceae palaeo-polyploidization history and plant inulin production.</title>
        <authorList>
            <person name="Fan W."/>
            <person name="Wang S."/>
            <person name="Wang H."/>
            <person name="Wang A."/>
            <person name="Jiang F."/>
            <person name="Liu H."/>
            <person name="Zhao H."/>
            <person name="Xu D."/>
            <person name="Zhang Y."/>
        </authorList>
    </citation>
    <scope>NUCLEOTIDE SEQUENCE [LARGE SCALE GENOMIC DNA]</scope>
    <source>
        <strain evidence="2">cv. Yunnan</strain>
    </source>
</reference>
<evidence type="ECO:0000313" key="2">
    <source>
        <dbReference type="Proteomes" id="UP001056120"/>
    </source>
</evidence>
<dbReference type="EMBL" id="CM042033">
    <property type="protein sequence ID" value="KAI3773271.1"/>
    <property type="molecule type" value="Genomic_DNA"/>
</dbReference>
<keyword evidence="2" id="KW-1185">Reference proteome</keyword>
<gene>
    <name evidence="1" type="ORF">L1987_47796</name>
</gene>
<proteinExistence type="predicted"/>
<dbReference type="Proteomes" id="UP001056120">
    <property type="component" value="Linkage Group LG16"/>
</dbReference>
<reference evidence="1 2" key="2">
    <citation type="journal article" date="2022" name="Mol. Ecol. Resour.">
        <title>The genomes of chicory, endive, great burdock and yacon provide insights into Asteraceae paleo-polyploidization history and plant inulin production.</title>
        <authorList>
            <person name="Fan W."/>
            <person name="Wang S."/>
            <person name="Wang H."/>
            <person name="Wang A."/>
            <person name="Jiang F."/>
            <person name="Liu H."/>
            <person name="Zhao H."/>
            <person name="Xu D."/>
            <person name="Zhang Y."/>
        </authorList>
    </citation>
    <scope>NUCLEOTIDE SEQUENCE [LARGE SCALE GENOMIC DNA]</scope>
    <source>
        <strain evidence="2">cv. Yunnan</strain>
        <tissue evidence="1">Leaves</tissue>
    </source>
</reference>
<name>A0ACB9FQM9_9ASTR</name>
<protein>
    <submittedName>
        <fullName evidence="1">Uncharacterized protein</fullName>
    </submittedName>
</protein>
<evidence type="ECO:0000313" key="1">
    <source>
        <dbReference type="EMBL" id="KAI3773271.1"/>
    </source>
</evidence>
<sequence>MGGDFYKVLGLEKGCTAAELKNAYKKLALRWHPDRCPALGNVEEAKKKFQAIQEAYSVLSNTNKRFLYDVGVYGSDDDENGMADFLTEMADMMSQNKPTENGGESFEELKDLFEEMFQSDIESLGSSSQTGSSTSYSSLFSSCGESSGSHKRGSSEMSNTKAEDDFQGFCIGTDGLPPGRYEERSRGRRASSRKGASLRTNVGF</sequence>
<comment type="caution">
    <text evidence="1">The sequence shown here is derived from an EMBL/GenBank/DDBJ whole genome shotgun (WGS) entry which is preliminary data.</text>
</comment>
<accession>A0ACB9FQM9</accession>